<dbReference type="Gene3D" id="3.40.50.150">
    <property type="entry name" value="Vaccinia Virus protein VP39"/>
    <property type="match status" value="1"/>
</dbReference>
<evidence type="ECO:0000256" key="1">
    <source>
        <dbReference type="ARBA" id="ARBA00009775"/>
    </source>
</evidence>
<dbReference type="InterPro" id="IPR029063">
    <property type="entry name" value="SAM-dependent_MTases_sf"/>
</dbReference>
<dbReference type="GO" id="GO:0005634">
    <property type="term" value="C:nucleus"/>
    <property type="evidence" value="ECO:0007669"/>
    <property type="project" value="UniProtKB-SubCell"/>
</dbReference>
<dbReference type="SUPFAM" id="SSF53335">
    <property type="entry name" value="S-adenosyl-L-methionine-dependent methyltransferases"/>
    <property type="match status" value="1"/>
</dbReference>
<dbReference type="HAMAP" id="MF_03152">
    <property type="entry name" value="TRM5"/>
    <property type="match status" value="1"/>
</dbReference>
<feature type="compositionally biased region" description="Basic and acidic residues" evidence="11">
    <location>
        <begin position="520"/>
        <end position="545"/>
    </location>
</feature>
<feature type="compositionally biased region" description="Basic and acidic residues" evidence="11">
    <location>
        <begin position="173"/>
        <end position="183"/>
    </location>
</feature>
<comment type="similarity">
    <text evidence="10">Belongs to the TRM5 / TYW2 family.</text>
</comment>
<keyword evidence="3 10" id="KW-0489">Methyltransferase</keyword>
<dbReference type="GO" id="GO:0002939">
    <property type="term" value="P:tRNA N1-guanine methylation"/>
    <property type="evidence" value="ECO:0007669"/>
    <property type="project" value="TreeGrafter"/>
</dbReference>
<dbReference type="EMBL" id="KI965464">
    <property type="protein sequence ID" value="EUD67966.1"/>
    <property type="molecule type" value="Genomic_DNA"/>
</dbReference>
<dbReference type="Proteomes" id="UP000030640">
    <property type="component" value="Unassembled WGS sequence"/>
</dbReference>
<keyword evidence="6 10" id="KW-0819">tRNA processing</keyword>
<dbReference type="FunFam" id="3.30.300.110:FF:000001">
    <property type="entry name" value="tRNA (guanine(37)-N1)-methyltransferase"/>
    <property type="match status" value="1"/>
</dbReference>
<dbReference type="AlphaFoldDB" id="W7AR79"/>
<organism evidence="13 14">
    <name type="scientific">Plasmodium inui San Antonio 1</name>
    <dbReference type="NCBI Taxonomy" id="1237626"/>
    <lineage>
        <taxon>Eukaryota</taxon>
        <taxon>Sar</taxon>
        <taxon>Alveolata</taxon>
        <taxon>Apicomplexa</taxon>
        <taxon>Aconoidasida</taxon>
        <taxon>Haemosporida</taxon>
        <taxon>Plasmodiidae</taxon>
        <taxon>Plasmodium</taxon>
        <taxon>Plasmodium (Plasmodium)</taxon>
    </lineage>
</organism>
<feature type="region of interest" description="Disordered" evidence="11">
    <location>
        <begin position="465"/>
        <end position="545"/>
    </location>
</feature>
<feature type="binding site" evidence="10">
    <location>
        <position position="564"/>
    </location>
    <ligand>
        <name>S-adenosyl-L-methionine</name>
        <dbReference type="ChEBI" id="CHEBI:59789"/>
    </ligand>
</feature>
<evidence type="ECO:0000256" key="7">
    <source>
        <dbReference type="ARBA" id="ARBA00023128"/>
    </source>
</evidence>
<evidence type="ECO:0000313" key="13">
    <source>
        <dbReference type="EMBL" id="EUD67966.1"/>
    </source>
</evidence>
<dbReference type="GeneID" id="20036852"/>
<evidence type="ECO:0000259" key="12">
    <source>
        <dbReference type="PROSITE" id="PS51684"/>
    </source>
</evidence>
<dbReference type="GO" id="GO:0052906">
    <property type="term" value="F:tRNA (guanine(37)-N1)-methyltransferase activity"/>
    <property type="evidence" value="ECO:0007669"/>
    <property type="project" value="UniProtKB-UniRule"/>
</dbReference>
<evidence type="ECO:0000256" key="5">
    <source>
        <dbReference type="ARBA" id="ARBA00022691"/>
    </source>
</evidence>
<dbReference type="EC" id="2.1.1.228" evidence="10"/>
<evidence type="ECO:0000256" key="3">
    <source>
        <dbReference type="ARBA" id="ARBA00022603"/>
    </source>
</evidence>
<keyword evidence="8 10" id="KW-0539">Nucleus</keyword>
<feature type="compositionally biased region" description="Basic and acidic residues" evidence="11">
    <location>
        <begin position="465"/>
        <end position="483"/>
    </location>
</feature>
<dbReference type="InterPro" id="IPR025792">
    <property type="entry name" value="tRNA_Gua_MeTrfase_euk"/>
</dbReference>
<comment type="similarity">
    <text evidence="1">Belongs to the class I-like SAM-binding methyltransferase superfamily. TRM5/TYW2 family.</text>
</comment>
<dbReference type="GO" id="GO:0070901">
    <property type="term" value="P:mitochondrial tRNA methylation"/>
    <property type="evidence" value="ECO:0007669"/>
    <property type="project" value="UniProtKB-ARBA"/>
</dbReference>
<evidence type="ECO:0000256" key="2">
    <source>
        <dbReference type="ARBA" id="ARBA00022490"/>
    </source>
</evidence>
<comment type="catalytic activity">
    <reaction evidence="9 10">
        <text>guanosine(37) in tRNA + S-adenosyl-L-methionine = N(1)-methylguanosine(37) in tRNA + S-adenosyl-L-homocysteine + H(+)</text>
        <dbReference type="Rhea" id="RHEA:36899"/>
        <dbReference type="Rhea" id="RHEA-COMP:10145"/>
        <dbReference type="Rhea" id="RHEA-COMP:10147"/>
        <dbReference type="ChEBI" id="CHEBI:15378"/>
        <dbReference type="ChEBI" id="CHEBI:57856"/>
        <dbReference type="ChEBI" id="CHEBI:59789"/>
        <dbReference type="ChEBI" id="CHEBI:73542"/>
        <dbReference type="ChEBI" id="CHEBI:74269"/>
        <dbReference type="EC" id="2.1.1.228"/>
    </reaction>
</comment>
<dbReference type="Gene3D" id="3.30.300.110">
    <property type="entry name" value="Met-10+ protein-like domains"/>
    <property type="match status" value="1"/>
</dbReference>
<evidence type="ECO:0000256" key="10">
    <source>
        <dbReference type="HAMAP-Rule" id="MF_03152"/>
    </source>
</evidence>
<evidence type="ECO:0000256" key="8">
    <source>
        <dbReference type="ARBA" id="ARBA00023242"/>
    </source>
</evidence>
<evidence type="ECO:0000313" key="14">
    <source>
        <dbReference type="Proteomes" id="UP000030640"/>
    </source>
</evidence>
<keyword evidence="2 10" id="KW-0963">Cytoplasm</keyword>
<dbReference type="PROSITE" id="PS51684">
    <property type="entry name" value="SAM_MT_TRM5_TYW2"/>
    <property type="match status" value="1"/>
</dbReference>
<feature type="binding site" evidence="10">
    <location>
        <begin position="421"/>
        <end position="422"/>
    </location>
    <ligand>
        <name>S-adenosyl-L-methionine</name>
        <dbReference type="ChEBI" id="CHEBI:59789"/>
    </ligand>
</feature>
<dbReference type="Pfam" id="PF25133">
    <property type="entry name" value="TYW2_N_2"/>
    <property type="match status" value="1"/>
</dbReference>
<name>W7AR79_9APIC</name>
<evidence type="ECO:0000256" key="4">
    <source>
        <dbReference type="ARBA" id="ARBA00022679"/>
    </source>
</evidence>
<comment type="subunit">
    <text evidence="10">Monomer.</text>
</comment>
<dbReference type="GO" id="GO:0005759">
    <property type="term" value="C:mitochondrial matrix"/>
    <property type="evidence" value="ECO:0007669"/>
    <property type="project" value="UniProtKB-SubCell"/>
</dbReference>
<accession>W7AR79</accession>
<dbReference type="RefSeq" id="XP_008815403.1">
    <property type="nucleotide sequence ID" value="XM_008817181.1"/>
</dbReference>
<feature type="domain" description="SAM-dependent methyltransferase TRM5/TYW2-type" evidence="12">
    <location>
        <begin position="267"/>
        <end position="657"/>
    </location>
</feature>
<keyword evidence="4 10" id="KW-0808">Transferase</keyword>
<feature type="region of interest" description="Disordered" evidence="11">
    <location>
        <begin position="173"/>
        <end position="218"/>
    </location>
</feature>
<gene>
    <name evidence="13" type="ORF">C922_01578</name>
</gene>
<dbReference type="InterPro" id="IPR056744">
    <property type="entry name" value="TRM5/TYW2-like_N"/>
</dbReference>
<feature type="compositionally biased region" description="Acidic residues" evidence="11">
    <location>
        <begin position="184"/>
        <end position="197"/>
    </location>
</feature>
<dbReference type="PANTHER" id="PTHR23245:SF43">
    <property type="entry name" value="TRNA (GUANINE(37)-N1)-METHYLTRANSFERASE 2"/>
    <property type="match status" value="1"/>
</dbReference>
<reference evidence="13 14" key="1">
    <citation type="submission" date="2013-02" db="EMBL/GenBank/DDBJ databases">
        <title>The Genome Sequence of Plasmodium inui San Antonio 1.</title>
        <authorList>
            <consortium name="The Broad Institute Genome Sequencing Platform"/>
            <consortium name="The Broad Institute Genome Sequencing Center for Infectious Disease"/>
            <person name="Neafsey D."/>
            <person name="Cheeseman I."/>
            <person name="Volkman S."/>
            <person name="Adams J."/>
            <person name="Walker B."/>
            <person name="Young S.K."/>
            <person name="Zeng Q."/>
            <person name="Gargeya S."/>
            <person name="Fitzgerald M."/>
            <person name="Haas B."/>
            <person name="Abouelleil A."/>
            <person name="Alvarado L."/>
            <person name="Arachchi H.M."/>
            <person name="Berlin A.M."/>
            <person name="Chapman S.B."/>
            <person name="Dewar J."/>
            <person name="Goldberg J."/>
            <person name="Griggs A."/>
            <person name="Gujja S."/>
            <person name="Hansen M."/>
            <person name="Howarth C."/>
            <person name="Imamovic A."/>
            <person name="Larimer J."/>
            <person name="McCowan C."/>
            <person name="Murphy C."/>
            <person name="Neiman D."/>
            <person name="Pearson M."/>
            <person name="Priest M."/>
            <person name="Roberts A."/>
            <person name="Saif S."/>
            <person name="Shea T."/>
            <person name="Sisk P."/>
            <person name="Sykes S."/>
            <person name="Wortman J."/>
            <person name="Nusbaum C."/>
            <person name="Birren B."/>
        </authorList>
    </citation>
    <scope>NUCLEOTIDE SEQUENCE [LARGE SCALE GENOMIC DNA]</scope>
    <source>
        <strain evidence="13 14">San Antonio 1</strain>
    </source>
</reference>
<evidence type="ECO:0000256" key="6">
    <source>
        <dbReference type="ARBA" id="ARBA00022694"/>
    </source>
</evidence>
<protein>
    <recommendedName>
        <fullName evidence="10">tRNA (guanine(37)-N1)-methyltransferase</fullName>
        <ecNumber evidence="10">2.1.1.228</ecNumber>
    </recommendedName>
    <alternativeName>
        <fullName evidence="10">M1G-methyltransferase</fullName>
    </alternativeName>
    <alternativeName>
        <fullName evidence="10">tRNA [GM37] methyltransferase</fullName>
    </alternativeName>
    <alternativeName>
        <fullName evidence="10">tRNA methyltransferase 5 homolog</fullName>
    </alternativeName>
</protein>
<dbReference type="InterPro" id="IPR056743">
    <property type="entry name" value="TRM5-TYW2-like_MTfase"/>
</dbReference>
<sequence length="666" mass="76674">MRNGLDIKTLSDVKEKVKHEKRTHCLVLNKYKVNDLLKNKDAKIWFLNVFRFPSVLKPREYQGCLIEAGHYDGEVLRFIHSYVERLGGGGDQVSAKANGKMCGQLPDQVSDKLSNQVKEQMTCQMTRQMTNHTNDSQTDASLADSSVADYRLIPLNARFNRALQELMQREGKDVVEGVDMRPEEGDEQDGVAEEDNAADGAASEGEGETPRGPKDALSPPLDKLFRVIKREGIQVRIIQLQFGYENMNTSEILRKVFPSESEVIHKYEMVGHIAHINFCERFENHKKIIAEIILDKNKSIRSVINKKDPLNNVHRTFNIELLAGEKNYLTMLKENDIKVKLNYELIYWNSKLKKERDRIYDLVEKNSIIVDLFAGVGIFSLHLSKKNCLCFSNDINLHAYNFMNVNIKLNKRKSILTYNLDARTFVQMLLRLDIFSCNTSTLTMELSEQNWRNISLDFVNSADDNHADSGKRKNRGSDPDCHVNDTPPADAAHDEKKKHTHGDANGPLGERRPVGLADTHTGEEVHPERTKKDEEKTIEEAPTNETHKVDINLSLYGDVHVLMNLPQTAFEFLDVFRELLHLYSTDQKDPQGRCRRDQMRNIFIHCYFFSKPELFYEHAERNIRMQLRGLPREMKITEIRKVSPSKLMYVAEFNLKEVFSQGVQFD</sequence>
<keyword evidence="7 10" id="KW-0496">Mitochondrion</keyword>
<evidence type="ECO:0000256" key="9">
    <source>
        <dbReference type="ARBA" id="ARBA00047783"/>
    </source>
</evidence>
<evidence type="ECO:0000256" key="11">
    <source>
        <dbReference type="SAM" id="MobiDB-lite"/>
    </source>
</evidence>
<feature type="binding site" evidence="10">
    <location>
        <position position="356"/>
    </location>
    <ligand>
        <name>S-adenosyl-L-methionine</name>
        <dbReference type="ChEBI" id="CHEBI:59789"/>
    </ligand>
</feature>
<proteinExistence type="inferred from homology"/>
<dbReference type="VEuPathDB" id="PlasmoDB:C922_01578"/>
<keyword evidence="5 10" id="KW-0949">S-adenosyl-L-methionine</keyword>
<keyword evidence="14" id="KW-1185">Reference proteome</keyword>
<dbReference type="Pfam" id="PF02475">
    <property type="entry name" value="TRM5-TYW2_MTfase"/>
    <property type="match status" value="1"/>
</dbReference>
<dbReference type="OrthoDB" id="408788at2759"/>
<feature type="binding site" evidence="10">
    <location>
        <begin position="394"/>
        <end position="395"/>
    </location>
    <ligand>
        <name>S-adenosyl-L-methionine</name>
        <dbReference type="ChEBI" id="CHEBI:59789"/>
    </ligand>
</feature>
<dbReference type="PANTHER" id="PTHR23245">
    <property type="entry name" value="TRNA METHYLTRANSFERASE"/>
    <property type="match status" value="1"/>
</dbReference>
<dbReference type="InterPro" id="IPR030382">
    <property type="entry name" value="MeTrfase_TRM5/TYW2"/>
</dbReference>
<comment type="function">
    <text evidence="10">Specifically methylates the N1 position of guanosine-37 in various cytoplasmic and mitochondrial tRNAs. Methylation is not dependent on the nature of the nucleoside 5' of the target nucleoside. This is the first step in the biosynthesis of wybutosine (yW), a modified base adjacent to the anticodon of tRNAs and required for accurate decoding.</text>
</comment>
<comment type="subcellular location">
    <subcellularLocation>
        <location evidence="10">Mitochondrion matrix</location>
    </subcellularLocation>
    <subcellularLocation>
        <location evidence="10">Nucleus</location>
    </subcellularLocation>
    <subcellularLocation>
        <location evidence="10">Cytoplasm</location>
    </subcellularLocation>
    <text evidence="10">Predominantly in the mitochondria and in the nucleus.</text>
</comment>